<keyword evidence="1" id="KW-0812">Transmembrane</keyword>
<dbReference type="Pfam" id="PF23954">
    <property type="entry name" value="DUF7283"/>
    <property type="match status" value="1"/>
</dbReference>
<dbReference type="EMBL" id="CP101873">
    <property type="protein sequence ID" value="WMT06560.1"/>
    <property type="molecule type" value="Genomic_DNA"/>
</dbReference>
<keyword evidence="3" id="KW-1185">Reference proteome</keyword>
<gene>
    <name evidence="2" type="ORF">NP511_14335</name>
</gene>
<evidence type="ECO:0000256" key="1">
    <source>
        <dbReference type="SAM" id="Phobius"/>
    </source>
</evidence>
<dbReference type="Proteomes" id="UP001224926">
    <property type="component" value="Chromosome"/>
</dbReference>
<name>A0AAF0PCH3_9EURY</name>
<dbReference type="AlphaFoldDB" id="A0AAF0PCH3"/>
<protein>
    <submittedName>
        <fullName evidence="2">Uncharacterized protein</fullName>
    </submittedName>
</protein>
<dbReference type="RefSeq" id="WP_049966048.1">
    <property type="nucleotide sequence ID" value="NZ_CP101873.1"/>
</dbReference>
<keyword evidence="1" id="KW-0472">Membrane</keyword>
<dbReference type="InterPro" id="IPR055707">
    <property type="entry name" value="DUF7283"/>
</dbReference>
<keyword evidence="1" id="KW-1133">Transmembrane helix</keyword>
<reference evidence="2 3" key="1">
    <citation type="submission" date="2022-07" db="EMBL/GenBank/DDBJ databases">
        <title>Two temperate virus in Haloterrigena jeotgali A29.</title>
        <authorList>
            <person name="Deng X."/>
        </authorList>
    </citation>
    <scope>NUCLEOTIDE SEQUENCE [LARGE SCALE GENOMIC DNA]</scope>
    <source>
        <strain evidence="2 3">A29</strain>
    </source>
</reference>
<dbReference type="GeneID" id="84215142"/>
<evidence type="ECO:0000313" key="3">
    <source>
        <dbReference type="Proteomes" id="UP001224926"/>
    </source>
</evidence>
<evidence type="ECO:0000313" key="2">
    <source>
        <dbReference type="EMBL" id="WMT06560.1"/>
    </source>
</evidence>
<sequence length="297" mass="31677">MHLEAPIDGWYVWLAVSIVSAAVGTVALGLPTGPPPDANRAANAIEETAGSPYEASSTYDHDATAIKVTGRTVAMRNEHGTTRATLTYGHVVPVTGNERLENVSAGRAVEDEYAAAVEDPSRNAIDAFLADVESAYERNGDEWRPANGPLRTRTVATRPLPTVSVAVDIERVPGDQTHEVTIEYESTAETGIRLRADGSGDRGRIDETVTATSTRKTETIVHDEFEGAPAMSFPIDVRVEAGGTELCTVTVRADRGDETVAVCPPGGETLETTGVDDRGYVSRDTEADSFYVTLVDV</sequence>
<organism evidence="2 3">
    <name type="scientific">Natrinema thermotolerans</name>
    <dbReference type="NCBI Taxonomy" id="121872"/>
    <lineage>
        <taxon>Archaea</taxon>
        <taxon>Methanobacteriati</taxon>
        <taxon>Methanobacteriota</taxon>
        <taxon>Stenosarchaea group</taxon>
        <taxon>Halobacteria</taxon>
        <taxon>Halobacteriales</taxon>
        <taxon>Natrialbaceae</taxon>
        <taxon>Natrinema</taxon>
    </lineage>
</organism>
<accession>A0AAF0PCH3</accession>
<proteinExistence type="predicted"/>
<feature type="transmembrane region" description="Helical" evidence="1">
    <location>
        <begin position="12"/>
        <end position="30"/>
    </location>
</feature>
<dbReference type="GeneID" id="39862811"/>